<feature type="region of interest" description="Disordered" evidence="1">
    <location>
        <begin position="1"/>
        <end position="24"/>
    </location>
</feature>
<organism evidence="2">
    <name type="scientific">marine sediment metagenome</name>
    <dbReference type="NCBI Taxonomy" id="412755"/>
    <lineage>
        <taxon>unclassified sequences</taxon>
        <taxon>metagenomes</taxon>
        <taxon>ecological metagenomes</taxon>
    </lineage>
</organism>
<proteinExistence type="predicted"/>
<dbReference type="EMBL" id="BARS01011635">
    <property type="protein sequence ID" value="GAF92080.1"/>
    <property type="molecule type" value="Genomic_DNA"/>
</dbReference>
<evidence type="ECO:0000313" key="2">
    <source>
        <dbReference type="EMBL" id="GAF92080.1"/>
    </source>
</evidence>
<name>X0UUF4_9ZZZZ</name>
<reference evidence="2" key="1">
    <citation type="journal article" date="2014" name="Front. Microbiol.">
        <title>High frequency of phylogenetically diverse reductive dehalogenase-homologous genes in deep subseafloor sedimentary metagenomes.</title>
        <authorList>
            <person name="Kawai M."/>
            <person name="Futagami T."/>
            <person name="Toyoda A."/>
            <person name="Takaki Y."/>
            <person name="Nishi S."/>
            <person name="Hori S."/>
            <person name="Arai W."/>
            <person name="Tsubouchi T."/>
            <person name="Morono Y."/>
            <person name="Uchiyama I."/>
            <person name="Ito T."/>
            <person name="Fujiyama A."/>
            <person name="Inagaki F."/>
            <person name="Takami H."/>
        </authorList>
    </citation>
    <scope>NUCLEOTIDE SEQUENCE</scope>
    <source>
        <strain evidence="2">Expedition CK06-06</strain>
    </source>
</reference>
<comment type="caution">
    <text evidence="2">The sequence shown here is derived from an EMBL/GenBank/DDBJ whole genome shotgun (WGS) entry which is preliminary data.</text>
</comment>
<gene>
    <name evidence="2" type="ORF">S01H1_21086</name>
</gene>
<accession>X0UUF4</accession>
<sequence length="73" mass="8741">MGNIDSKPNKQSTGTVSDRHKEIKKHKNEDLIYAKMTRTQYQEFIKFLEYKQKLKKDRKRVKQSQSHRSSVES</sequence>
<dbReference type="AlphaFoldDB" id="X0UUF4"/>
<feature type="non-terminal residue" evidence="2">
    <location>
        <position position="73"/>
    </location>
</feature>
<evidence type="ECO:0000256" key="1">
    <source>
        <dbReference type="SAM" id="MobiDB-lite"/>
    </source>
</evidence>
<protein>
    <submittedName>
        <fullName evidence="2">Uncharacterized protein</fullName>
    </submittedName>
</protein>